<sequence length="143" mass="15915">MGGLEDRVAVLDRLHRLQAAIDTRDWNSIRNTFTTGGTGYGRTGVDAILAVMQDHLGGCGPTQHLLGNTRVVIEGDRAQSLSYARIHHVGAGSMRGRFFECMGEYDDRWVRTESGWRLSHRDFDMRIRIGDFGVLRPADDPAG</sequence>
<gene>
    <name evidence="2" type="ORF">OG626_24055</name>
</gene>
<accession>A0AAU3GYT7</accession>
<proteinExistence type="predicted"/>
<evidence type="ECO:0000313" key="2">
    <source>
        <dbReference type="EMBL" id="WTY97741.1"/>
    </source>
</evidence>
<reference evidence="2" key="1">
    <citation type="submission" date="2022-10" db="EMBL/GenBank/DDBJ databases">
        <title>The complete genomes of actinobacterial strains from the NBC collection.</title>
        <authorList>
            <person name="Joergensen T.S."/>
            <person name="Alvarez Arevalo M."/>
            <person name="Sterndorff E.B."/>
            <person name="Faurdal D."/>
            <person name="Vuksanovic O."/>
            <person name="Mourched A.-S."/>
            <person name="Charusanti P."/>
            <person name="Shaw S."/>
            <person name="Blin K."/>
            <person name="Weber T."/>
        </authorList>
    </citation>
    <scope>NUCLEOTIDE SEQUENCE</scope>
    <source>
        <strain evidence="2">NBC_01401</strain>
    </source>
</reference>
<dbReference type="InterPro" id="IPR037401">
    <property type="entry name" value="SnoaL-like"/>
</dbReference>
<dbReference type="EMBL" id="CP109535">
    <property type="protein sequence ID" value="WTY97741.1"/>
    <property type="molecule type" value="Genomic_DNA"/>
</dbReference>
<name>A0AAU3GYT7_9ACTN</name>
<feature type="domain" description="SnoaL-like" evidence="1">
    <location>
        <begin position="4"/>
        <end position="122"/>
    </location>
</feature>
<evidence type="ECO:0000259" key="1">
    <source>
        <dbReference type="Pfam" id="PF13577"/>
    </source>
</evidence>
<organism evidence="2">
    <name type="scientific">Streptomyces sp. NBC_01401</name>
    <dbReference type="NCBI Taxonomy" id="2903854"/>
    <lineage>
        <taxon>Bacteria</taxon>
        <taxon>Bacillati</taxon>
        <taxon>Actinomycetota</taxon>
        <taxon>Actinomycetes</taxon>
        <taxon>Kitasatosporales</taxon>
        <taxon>Streptomycetaceae</taxon>
        <taxon>Streptomyces</taxon>
    </lineage>
</organism>
<dbReference type="AlphaFoldDB" id="A0AAU3GYT7"/>
<dbReference type="Pfam" id="PF13577">
    <property type="entry name" value="SnoaL_4"/>
    <property type="match status" value="1"/>
</dbReference>
<protein>
    <submittedName>
        <fullName evidence="2">Nuclear transport factor 2 family protein</fullName>
    </submittedName>
</protein>
<dbReference type="InterPro" id="IPR032710">
    <property type="entry name" value="NTF2-like_dom_sf"/>
</dbReference>
<dbReference type="SUPFAM" id="SSF54427">
    <property type="entry name" value="NTF2-like"/>
    <property type="match status" value="1"/>
</dbReference>
<dbReference type="Gene3D" id="3.10.450.50">
    <property type="match status" value="1"/>
</dbReference>